<protein>
    <recommendedName>
        <fullName evidence="1">RNase H type-1 domain-containing protein</fullName>
    </recommendedName>
</protein>
<dbReference type="CDD" id="cd09276">
    <property type="entry name" value="Rnase_HI_RT_non_LTR"/>
    <property type="match status" value="1"/>
</dbReference>
<sequence length="200" mass="22242">MPNIYSYNYKSISLPLPVNTVLGKTLKSANEPNCVINNYLKSKKALAVYTDGSKSDGTKYTGVACQCHDLNINISIAIDKTASVYTAHCVAIFKALDIALENFSYNYVIFSDSLSLQATNLKTNILEIKRKYNAYTSHNPDRFIQFIWVPSHMGIIGNEKADELAKLGKPLQSLSITRVGIIDNAQYQCGNENQDLNHIL</sequence>
<dbReference type="Gene3D" id="3.30.420.10">
    <property type="entry name" value="Ribonuclease H-like superfamily/Ribonuclease H"/>
    <property type="match status" value="1"/>
</dbReference>
<evidence type="ECO:0000313" key="3">
    <source>
        <dbReference type="Proteomes" id="UP000215335"/>
    </source>
</evidence>
<reference evidence="2 3" key="1">
    <citation type="journal article" date="2017" name="Curr. Biol.">
        <title>The Evolution of Venom by Co-option of Single-Copy Genes.</title>
        <authorList>
            <person name="Martinson E.O."/>
            <person name="Mrinalini"/>
            <person name="Kelkar Y.D."/>
            <person name="Chang C.H."/>
            <person name="Werren J.H."/>
        </authorList>
    </citation>
    <scope>NUCLEOTIDE SEQUENCE [LARGE SCALE GENOMIC DNA]</scope>
    <source>
        <strain evidence="2 3">Alberta</strain>
        <tissue evidence="2">Whole body</tissue>
    </source>
</reference>
<dbReference type="STRING" id="543379.A0A232ENR2"/>
<evidence type="ECO:0000313" key="2">
    <source>
        <dbReference type="EMBL" id="OXU19962.1"/>
    </source>
</evidence>
<dbReference type="EMBL" id="NNAY01003107">
    <property type="protein sequence ID" value="OXU19962.1"/>
    <property type="molecule type" value="Genomic_DNA"/>
</dbReference>
<comment type="caution">
    <text evidence="2">The sequence shown here is derived from an EMBL/GenBank/DDBJ whole genome shotgun (WGS) entry which is preliminary data.</text>
</comment>
<dbReference type="OrthoDB" id="7700353at2759"/>
<dbReference type="AlphaFoldDB" id="A0A232ENR2"/>
<proteinExistence type="predicted"/>
<gene>
    <name evidence="2" type="ORF">TSAR_015103</name>
</gene>
<dbReference type="InterPro" id="IPR002156">
    <property type="entry name" value="RNaseH_domain"/>
</dbReference>
<keyword evidence="3" id="KW-1185">Reference proteome</keyword>
<evidence type="ECO:0000259" key="1">
    <source>
        <dbReference type="PROSITE" id="PS50879"/>
    </source>
</evidence>
<dbReference type="Pfam" id="PF00075">
    <property type="entry name" value="RNase_H"/>
    <property type="match status" value="1"/>
</dbReference>
<organism evidence="2 3">
    <name type="scientific">Trichomalopsis sarcophagae</name>
    <dbReference type="NCBI Taxonomy" id="543379"/>
    <lineage>
        <taxon>Eukaryota</taxon>
        <taxon>Metazoa</taxon>
        <taxon>Ecdysozoa</taxon>
        <taxon>Arthropoda</taxon>
        <taxon>Hexapoda</taxon>
        <taxon>Insecta</taxon>
        <taxon>Pterygota</taxon>
        <taxon>Neoptera</taxon>
        <taxon>Endopterygota</taxon>
        <taxon>Hymenoptera</taxon>
        <taxon>Apocrita</taxon>
        <taxon>Proctotrupomorpha</taxon>
        <taxon>Chalcidoidea</taxon>
        <taxon>Pteromalidae</taxon>
        <taxon>Pteromalinae</taxon>
        <taxon>Trichomalopsis</taxon>
    </lineage>
</organism>
<feature type="domain" description="RNase H type-1" evidence="1">
    <location>
        <begin position="42"/>
        <end position="170"/>
    </location>
</feature>
<dbReference type="SUPFAM" id="SSF53098">
    <property type="entry name" value="Ribonuclease H-like"/>
    <property type="match status" value="1"/>
</dbReference>
<name>A0A232ENR2_9HYME</name>
<dbReference type="GO" id="GO:0004523">
    <property type="term" value="F:RNA-DNA hybrid ribonuclease activity"/>
    <property type="evidence" value="ECO:0007669"/>
    <property type="project" value="InterPro"/>
</dbReference>
<dbReference type="GO" id="GO:0003676">
    <property type="term" value="F:nucleic acid binding"/>
    <property type="evidence" value="ECO:0007669"/>
    <property type="project" value="InterPro"/>
</dbReference>
<dbReference type="InterPro" id="IPR036397">
    <property type="entry name" value="RNaseH_sf"/>
</dbReference>
<accession>A0A232ENR2</accession>
<dbReference type="InterPro" id="IPR012337">
    <property type="entry name" value="RNaseH-like_sf"/>
</dbReference>
<dbReference type="Proteomes" id="UP000215335">
    <property type="component" value="Unassembled WGS sequence"/>
</dbReference>
<dbReference type="PROSITE" id="PS50879">
    <property type="entry name" value="RNASE_H_1"/>
    <property type="match status" value="1"/>
</dbReference>